<reference evidence="2 3" key="2">
    <citation type="submission" date="2018-11" db="EMBL/GenBank/DDBJ databases">
        <authorList>
            <consortium name="Pathogen Informatics"/>
        </authorList>
    </citation>
    <scope>NUCLEOTIDE SEQUENCE [LARGE SCALE GENOMIC DNA]</scope>
    <source>
        <strain evidence="2 3">NST_G2</strain>
    </source>
</reference>
<accession>A0A183T4D0</accession>
<keyword evidence="1" id="KW-0812">Transmembrane</keyword>
<reference evidence="4" key="1">
    <citation type="submission" date="2016-06" db="UniProtKB">
        <authorList>
            <consortium name="WormBaseParasite"/>
        </authorList>
    </citation>
    <scope>IDENTIFICATION</scope>
</reference>
<evidence type="ECO:0000313" key="4">
    <source>
        <dbReference type="WBParaSite" id="SSLN_0001175901-mRNA-1"/>
    </source>
</evidence>
<organism evidence="4">
    <name type="scientific">Schistocephalus solidus</name>
    <name type="common">Tapeworm</name>
    <dbReference type="NCBI Taxonomy" id="70667"/>
    <lineage>
        <taxon>Eukaryota</taxon>
        <taxon>Metazoa</taxon>
        <taxon>Spiralia</taxon>
        <taxon>Lophotrochozoa</taxon>
        <taxon>Platyhelminthes</taxon>
        <taxon>Cestoda</taxon>
        <taxon>Eucestoda</taxon>
        <taxon>Diphyllobothriidea</taxon>
        <taxon>Diphyllobothriidae</taxon>
        <taxon>Schistocephalus</taxon>
    </lineage>
</organism>
<evidence type="ECO:0000313" key="3">
    <source>
        <dbReference type="Proteomes" id="UP000275846"/>
    </source>
</evidence>
<dbReference type="OrthoDB" id="6222832at2759"/>
<dbReference type="AlphaFoldDB" id="A0A183T4D0"/>
<dbReference type="EMBL" id="UYSU01036446">
    <property type="protein sequence ID" value="VDL97712.1"/>
    <property type="molecule type" value="Genomic_DNA"/>
</dbReference>
<dbReference type="WBParaSite" id="SSLN_0001175901-mRNA-1">
    <property type="protein sequence ID" value="SSLN_0001175901-mRNA-1"/>
    <property type="gene ID" value="SSLN_0001175901"/>
</dbReference>
<feature type="transmembrane region" description="Helical" evidence="1">
    <location>
        <begin position="126"/>
        <end position="149"/>
    </location>
</feature>
<dbReference type="Proteomes" id="UP000275846">
    <property type="component" value="Unassembled WGS sequence"/>
</dbReference>
<protein>
    <submittedName>
        <fullName evidence="2 4">Uncharacterized protein</fullName>
    </submittedName>
</protein>
<evidence type="ECO:0000256" key="1">
    <source>
        <dbReference type="SAM" id="Phobius"/>
    </source>
</evidence>
<evidence type="ECO:0000313" key="2">
    <source>
        <dbReference type="EMBL" id="VDL97712.1"/>
    </source>
</evidence>
<keyword evidence="1" id="KW-0472">Membrane</keyword>
<sequence>MDPKTLQKDLDALKMDPEMKPLVEMNLKAGNLTAELIFQLILTKILGLPKKDSVHEITGTTNFLGPNCLGEPSYKIDDGEFEDPPGKDILTHYTDFAEYVRCDYHPRPSIAPTIDQQLQAWDQCSLVFLILLSAAIACIFLFHLIAMFYKCVTKYKRVLDRVIDPDSEAATQAAMWNETCLNTFTPDYVWYTNFKPQGFEFDPEVHSEFQKLEDILYKLSHA</sequence>
<name>A0A183T4D0_SCHSO</name>
<gene>
    <name evidence="2" type="ORF">SSLN_LOCUS11327</name>
</gene>
<keyword evidence="3" id="KW-1185">Reference proteome</keyword>
<proteinExistence type="predicted"/>
<keyword evidence="1" id="KW-1133">Transmembrane helix</keyword>